<dbReference type="EMBL" id="MGEK01000033">
    <property type="protein sequence ID" value="OGL81118.1"/>
    <property type="molecule type" value="Genomic_DNA"/>
</dbReference>
<dbReference type="Pfam" id="PF11213">
    <property type="entry name" value="DUF3006"/>
    <property type="match status" value="1"/>
</dbReference>
<comment type="caution">
    <text evidence="1">The sequence shown here is derived from an EMBL/GenBank/DDBJ whole genome shotgun (WGS) entry which is preliminary data.</text>
</comment>
<dbReference type="Proteomes" id="UP000176846">
    <property type="component" value="Unassembled WGS sequence"/>
</dbReference>
<dbReference type="InterPro" id="IPR021377">
    <property type="entry name" value="DUF3006"/>
</dbReference>
<organism evidence="1 2">
    <name type="scientific">Candidatus Uhrbacteria bacterium RIFCSPLOWO2_01_FULL_47_25</name>
    <dbReference type="NCBI Taxonomy" id="1802402"/>
    <lineage>
        <taxon>Bacteria</taxon>
        <taxon>Candidatus Uhriibacteriota</taxon>
    </lineage>
</organism>
<reference evidence="1 2" key="1">
    <citation type="journal article" date="2016" name="Nat. Commun.">
        <title>Thousands of microbial genomes shed light on interconnected biogeochemical processes in an aquifer system.</title>
        <authorList>
            <person name="Anantharaman K."/>
            <person name="Brown C.T."/>
            <person name="Hug L.A."/>
            <person name="Sharon I."/>
            <person name="Castelle C.J."/>
            <person name="Probst A.J."/>
            <person name="Thomas B.C."/>
            <person name="Singh A."/>
            <person name="Wilkins M.J."/>
            <person name="Karaoz U."/>
            <person name="Brodie E.L."/>
            <person name="Williams K.H."/>
            <person name="Hubbard S.S."/>
            <person name="Banfield J.F."/>
        </authorList>
    </citation>
    <scope>NUCLEOTIDE SEQUENCE [LARGE SCALE GENOMIC DNA]</scope>
</reference>
<evidence type="ECO:0000313" key="1">
    <source>
        <dbReference type="EMBL" id="OGL81118.1"/>
    </source>
</evidence>
<evidence type="ECO:0008006" key="3">
    <source>
        <dbReference type="Google" id="ProtNLM"/>
    </source>
</evidence>
<protein>
    <recommendedName>
        <fullName evidence="3">DUF3006 domain-containing protein</fullName>
    </recommendedName>
</protein>
<gene>
    <name evidence="1" type="ORF">A2936_00770</name>
</gene>
<proteinExistence type="predicted"/>
<name>A0A1F7UTT6_9BACT</name>
<accession>A0A1F7UTT6</accession>
<dbReference type="Gene3D" id="6.20.120.50">
    <property type="match status" value="1"/>
</dbReference>
<sequence length="82" mass="9094">MNNGASNTIEATVDRWEGDFVVLRTSDGQELLWPGDHMPTEISEGSVVRLALLTDLESTEDRRELAKNILNEIFDTSSGAEE</sequence>
<evidence type="ECO:0000313" key="2">
    <source>
        <dbReference type="Proteomes" id="UP000176846"/>
    </source>
</evidence>
<dbReference type="AlphaFoldDB" id="A0A1F7UTT6"/>